<dbReference type="GO" id="GO:0003677">
    <property type="term" value="F:DNA binding"/>
    <property type="evidence" value="ECO:0007669"/>
    <property type="project" value="InterPro"/>
</dbReference>
<dbReference type="CDD" id="cd06170">
    <property type="entry name" value="LuxR_C_like"/>
    <property type="match status" value="1"/>
</dbReference>
<keyword evidence="5" id="KW-1185">Reference proteome</keyword>
<dbReference type="InterPro" id="IPR000792">
    <property type="entry name" value="Tscrpt_reg_LuxR_C"/>
</dbReference>
<keyword evidence="2" id="KW-1133">Transmembrane helix</keyword>
<proteinExistence type="predicted"/>
<name>A0A419RVW9_9SPHN</name>
<dbReference type="SMART" id="SM00421">
    <property type="entry name" value="HTH_LUXR"/>
    <property type="match status" value="1"/>
</dbReference>
<keyword evidence="2" id="KW-0812">Transmembrane</keyword>
<evidence type="ECO:0000259" key="3">
    <source>
        <dbReference type="PROSITE" id="PS50043"/>
    </source>
</evidence>
<gene>
    <name evidence="4" type="ORF">D6201_11790</name>
</gene>
<sequence length="146" mass="15691">MTLVAEGQTAKEIARALGISHRTVEQHIATAIETLGASNRLGAVARFVDLEQAEQSRNNSADERAAFMLQSPSSPSESELLEESDAAADKTSEAVERWPFLPPIGGSRNAAPRKVRLGWVVRIGILALMLTCILILSIFGLVELAP</sequence>
<dbReference type="SUPFAM" id="SSF46894">
    <property type="entry name" value="C-terminal effector domain of the bipartite response regulators"/>
    <property type="match status" value="1"/>
</dbReference>
<dbReference type="Gene3D" id="1.10.10.10">
    <property type="entry name" value="Winged helix-like DNA-binding domain superfamily/Winged helix DNA-binding domain"/>
    <property type="match status" value="1"/>
</dbReference>
<dbReference type="InterPro" id="IPR016032">
    <property type="entry name" value="Sig_transdc_resp-reg_C-effctor"/>
</dbReference>
<dbReference type="PROSITE" id="PS50043">
    <property type="entry name" value="HTH_LUXR_2"/>
    <property type="match status" value="1"/>
</dbReference>
<evidence type="ECO:0000256" key="2">
    <source>
        <dbReference type="SAM" id="Phobius"/>
    </source>
</evidence>
<dbReference type="OrthoDB" id="7206433at2"/>
<feature type="transmembrane region" description="Helical" evidence="2">
    <location>
        <begin position="119"/>
        <end position="142"/>
    </location>
</feature>
<protein>
    <submittedName>
        <fullName evidence="4">LuxR family transcriptional regulator</fullName>
    </submittedName>
</protein>
<dbReference type="Pfam" id="PF00196">
    <property type="entry name" value="GerE"/>
    <property type="match status" value="1"/>
</dbReference>
<feature type="domain" description="HTH luxR-type" evidence="3">
    <location>
        <begin position="1"/>
        <end position="51"/>
    </location>
</feature>
<keyword evidence="2" id="KW-0472">Membrane</keyword>
<dbReference type="AlphaFoldDB" id="A0A419RVW9"/>
<reference evidence="4 5" key="1">
    <citation type="journal article" date="2017" name="Int. J. Syst. Evol. Microbiol.">
        <title>Erythrobacter aquimixticola sp. nov., isolated from the junction between the ocean and a freshwater spring.</title>
        <authorList>
            <person name="Park S."/>
            <person name="Jung Y.T."/>
            <person name="Choi S.J."/>
            <person name="Yoon J.H."/>
        </authorList>
    </citation>
    <scope>NUCLEOTIDE SEQUENCE [LARGE SCALE GENOMIC DNA]</scope>
    <source>
        <strain evidence="4 5">JSSK-14</strain>
    </source>
</reference>
<dbReference type="Proteomes" id="UP000285232">
    <property type="component" value="Unassembled WGS sequence"/>
</dbReference>
<evidence type="ECO:0000313" key="4">
    <source>
        <dbReference type="EMBL" id="RJY09936.1"/>
    </source>
</evidence>
<organism evidence="4 5">
    <name type="scientific">Aurantiacibacter aquimixticola</name>
    <dbReference type="NCBI Taxonomy" id="1958945"/>
    <lineage>
        <taxon>Bacteria</taxon>
        <taxon>Pseudomonadati</taxon>
        <taxon>Pseudomonadota</taxon>
        <taxon>Alphaproteobacteria</taxon>
        <taxon>Sphingomonadales</taxon>
        <taxon>Erythrobacteraceae</taxon>
        <taxon>Aurantiacibacter</taxon>
    </lineage>
</organism>
<comment type="caution">
    <text evidence="4">The sequence shown here is derived from an EMBL/GenBank/DDBJ whole genome shotgun (WGS) entry which is preliminary data.</text>
</comment>
<dbReference type="InterPro" id="IPR036388">
    <property type="entry name" value="WH-like_DNA-bd_sf"/>
</dbReference>
<evidence type="ECO:0000256" key="1">
    <source>
        <dbReference type="SAM" id="MobiDB-lite"/>
    </source>
</evidence>
<dbReference type="GO" id="GO:0006355">
    <property type="term" value="P:regulation of DNA-templated transcription"/>
    <property type="evidence" value="ECO:0007669"/>
    <property type="project" value="InterPro"/>
</dbReference>
<dbReference type="EMBL" id="RAHX01000001">
    <property type="protein sequence ID" value="RJY09936.1"/>
    <property type="molecule type" value="Genomic_DNA"/>
</dbReference>
<accession>A0A419RVW9</accession>
<feature type="region of interest" description="Disordered" evidence="1">
    <location>
        <begin position="55"/>
        <end position="92"/>
    </location>
</feature>
<evidence type="ECO:0000313" key="5">
    <source>
        <dbReference type="Proteomes" id="UP000285232"/>
    </source>
</evidence>